<feature type="transmembrane region" description="Helical" evidence="1">
    <location>
        <begin position="12"/>
        <end position="33"/>
    </location>
</feature>
<accession>A0A7G9RLY9</accession>
<evidence type="ECO:0000256" key="1">
    <source>
        <dbReference type="SAM" id="Phobius"/>
    </source>
</evidence>
<dbReference type="Proteomes" id="UP000515811">
    <property type="component" value="Chromosome"/>
</dbReference>
<proteinExistence type="predicted"/>
<dbReference type="KEGG" id="drg:H9K76_19115"/>
<evidence type="ECO:0000313" key="2">
    <source>
        <dbReference type="EMBL" id="QNN56614.1"/>
    </source>
</evidence>
<keyword evidence="1" id="KW-0472">Membrane</keyword>
<feature type="transmembrane region" description="Helical" evidence="1">
    <location>
        <begin position="45"/>
        <end position="63"/>
    </location>
</feature>
<protein>
    <submittedName>
        <fullName evidence="2">Uncharacterized protein</fullName>
    </submittedName>
</protein>
<organism evidence="2 3">
    <name type="scientific">Diaphorobacter ruginosibacter</name>
    <dbReference type="NCBI Taxonomy" id="1715720"/>
    <lineage>
        <taxon>Bacteria</taxon>
        <taxon>Pseudomonadati</taxon>
        <taxon>Pseudomonadota</taxon>
        <taxon>Betaproteobacteria</taxon>
        <taxon>Burkholderiales</taxon>
        <taxon>Comamonadaceae</taxon>
        <taxon>Diaphorobacter</taxon>
    </lineage>
</organism>
<sequence length="82" mass="8479">MSDVRRLFVEGATDAVGFLGGALIGFGIGHLLGFDIFSEGYDTRSILGIALVGLGGGFGLNIARRWRMARAHAAASPGNTGK</sequence>
<name>A0A7G9RLY9_9BURK</name>
<keyword evidence="1" id="KW-1133">Transmembrane helix</keyword>
<keyword evidence="3" id="KW-1185">Reference proteome</keyword>
<evidence type="ECO:0000313" key="3">
    <source>
        <dbReference type="Proteomes" id="UP000515811"/>
    </source>
</evidence>
<gene>
    <name evidence="2" type="ORF">H9K76_19115</name>
</gene>
<keyword evidence="1" id="KW-0812">Transmembrane</keyword>
<dbReference type="EMBL" id="CP060714">
    <property type="protein sequence ID" value="QNN56614.1"/>
    <property type="molecule type" value="Genomic_DNA"/>
</dbReference>
<reference evidence="2 3" key="1">
    <citation type="submission" date="2020-08" db="EMBL/GenBank/DDBJ databases">
        <title>Genome sequence of Diaphorobacter ruginosibacter DSM 27467T.</title>
        <authorList>
            <person name="Hyun D.-W."/>
            <person name="Bae J.-W."/>
        </authorList>
    </citation>
    <scope>NUCLEOTIDE SEQUENCE [LARGE SCALE GENOMIC DNA]</scope>
    <source>
        <strain evidence="2 3">DSM 27467</strain>
    </source>
</reference>
<dbReference type="AlphaFoldDB" id="A0A7G9RLY9"/>
<dbReference type="RefSeq" id="WP_187596880.1">
    <property type="nucleotide sequence ID" value="NZ_CP060714.1"/>
</dbReference>